<organism evidence="3 4">
    <name type="scientific">Salinithrix halophila</name>
    <dbReference type="NCBI Taxonomy" id="1485204"/>
    <lineage>
        <taxon>Bacteria</taxon>
        <taxon>Bacillati</taxon>
        <taxon>Bacillota</taxon>
        <taxon>Bacilli</taxon>
        <taxon>Bacillales</taxon>
        <taxon>Thermoactinomycetaceae</taxon>
        <taxon>Salinithrix</taxon>
    </lineage>
</organism>
<dbReference type="Proteomes" id="UP001595843">
    <property type="component" value="Unassembled WGS sequence"/>
</dbReference>
<dbReference type="Gene3D" id="3.40.50.300">
    <property type="entry name" value="P-loop containing nucleotide triphosphate hydrolases"/>
    <property type="match status" value="1"/>
</dbReference>
<dbReference type="Pfam" id="PF13335">
    <property type="entry name" value="Mg_chelatase_C"/>
    <property type="match status" value="1"/>
</dbReference>
<dbReference type="InterPro" id="IPR014721">
    <property type="entry name" value="Ribsml_uS5_D2-typ_fold_subgr"/>
</dbReference>
<dbReference type="CDD" id="cd00009">
    <property type="entry name" value="AAA"/>
    <property type="match status" value="1"/>
</dbReference>
<keyword evidence="4" id="KW-1185">Reference proteome</keyword>
<dbReference type="SMART" id="SM00382">
    <property type="entry name" value="AAA"/>
    <property type="match status" value="1"/>
</dbReference>
<evidence type="ECO:0000313" key="4">
    <source>
        <dbReference type="Proteomes" id="UP001595843"/>
    </source>
</evidence>
<dbReference type="InterPro" id="IPR020568">
    <property type="entry name" value="Ribosomal_Su5_D2-typ_SF"/>
</dbReference>
<dbReference type="PANTHER" id="PTHR32039:SF7">
    <property type="entry name" value="COMPETENCE PROTEIN COMM"/>
    <property type="match status" value="1"/>
</dbReference>
<dbReference type="PANTHER" id="PTHR32039">
    <property type="entry name" value="MAGNESIUM-CHELATASE SUBUNIT CHLI"/>
    <property type="match status" value="1"/>
</dbReference>
<dbReference type="Pfam" id="PF01078">
    <property type="entry name" value="Mg_chelatase"/>
    <property type="match status" value="1"/>
</dbReference>
<proteinExistence type="inferred from homology"/>
<dbReference type="Gene3D" id="3.30.230.10">
    <property type="match status" value="1"/>
</dbReference>
<reference evidence="4" key="1">
    <citation type="journal article" date="2019" name="Int. J. Syst. Evol. Microbiol.">
        <title>The Global Catalogue of Microorganisms (GCM) 10K type strain sequencing project: providing services to taxonomists for standard genome sequencing and annotation.</title>
        <authorList>
            <consortium name="The Broad Institute Genomics Platform"/>
            <consortium name="The Broad Institute Genome Sequencing Center for Infectious Disease"/>
            <person name="Wu L."/>
            <person name="Ma J."/>
        </authorList>
    </citation>
    <scope>NUCLEOTIDE SEQUENCE [LARGE SCALE GENOMIC DNA]</scope>
    <source>
        <strain evidence="4">IBRC-M 10813</strain>
    </source>
</reference>
<dbReference type="SUPFAM" id="SSF54211">
    <property type="entry name" value="Ribosomal protein S5 domain 2-like"/>
    <property type="match status" value="1"/>
</dbReference>
<dbReference type="InterPro" id="IPR027417">
    <property type="entry name" value="P-loop_NTPase"/>
</dbReference>
<evidence type="ECO:0000259" key="2">
    <source>
        <dbReference type="SMART" id="SM00382"/>
    </source>
</evidence>
<sequence length="511" mass="55821">MYAKLHSSAVLGIDGYIVEVEVDISNGLPAFELVGLPDTAVRESKDRVRAAVKNTGCQFPLQRITTNLAPADLKKEGSGFDLAIAVGVLVASGQLQAEGFTESLLIGELALDGSLRPLSGVLPMVMAGKEAGFRQVLLPASNAAEARLVEGMEVVPLRSLEESVEVLRGERSVAVIEEEDAQAGEEEEASCEDFADVQGQAHVKRAMEVAAAGMHNLIFIGPPGSGKTMLARRLPSVLPNMSLQESLEVTKVASIAGQLTRRGRLMIRRPFRSPHHTISQAGLIGGGGIPKPGEVSLAHRGVLFLDEMPEFSKSALEVLRQPLEDREVTVSRARAVLTFPAQFMLVGSMNPCPCGYFGYEEDRACTCTPHQVQKYRSKLSGPLLDRIDIHVEVPRVDYRTLTGVKKGESSSDVRERVHRAHEIQRVRFEGTPILHNAAMPSALIRKHCTLDEESRRLLQQSFDTLGLSARALDRILKLSRTIADLAGETNIAAHHVAEAIQYRTLDRKWWE</sequence>
<dbReference type="Pfam" id="PF13541">
    <property type="entry name" value="ChlI"/>
    <property type="match status" value="1"/>
</dbReference>
<evidence type="ECO:0000313" key="3">
    <source>
        <dbReference type="EMBL" id="MFC4077744.1"/>
    </source>
</evidence>
<dbReference type="InterPro" id="IPR003593">
    <property type="entry name" value="AAA+_ATPase"/>
</dbReference>
<feature type="domain" description="AAA+ ATPase" evidence="2">
    <location>
        <begin position="213"/>
        <end position="397"/>
    </location>
</feature>
<dbReference type="RefSeq" id="WP_380705585.1">
    <property type="nucleotide sequence ID" value="NZ_JBHSAP010000018.1"/>
</dbReference>
<dbReference type="SUPFAM" id="SSF52540">
    <property type="entry name" value="P-loop containing nucleoside triphosphate hydrolases"/>
    <property type="match status" value="1"/>
</dbReference>
<dbReference type="InterPro" id="IPR000523">
    <property type="entry name" value="Mg_chelatse_chII-like_cat_dom"/>
</dbReference>
<dbReference type="InterPro" id="IPR045006">
    <property type="entry name" value="CHLI-like"/>
</dbReference>
<accession>A0ABV8JP34</accession>
<comment type="caution">
    <text evidence="3">The sequence shown here is derived from an EMBL/GenBank/DDBJ whole genome shotgun (WGS) entry which is preliminary data.</text>
</comment>
<dbReference type="InterPro" id="IPR004482">
    <property type="entry name" value="Mg_chelat-rel"/>
</dbReference>
<protein>
    <submittedName>
        <fullName evidence="3">YifB family Mg chelatase-like AAA ATPase</fullName>
    </submittedName>
</protein>
<name>A0ABV8JP34_9BACL</name>
<comment type="similarity">
    <text evidence="1">Belongs to the Mg-chelatase subunits D/I family. ComM subfamily.</text>
</comment>
<gene>
    <name evidence="3" type="ORF">ACFOUO_13145</name>
</gene>
<evidence type="ECO:0000256" key="1">
    <source>
        <dbReference type="ARBA" id="ARBA00006354"/>
    </source>
</evidence>
<dbReference type="NCBIfam" id="TIGR00368">
    <property type="entry name" value="YifB family Mg chelatase-like AAA ATPase"/>
    <property type="match status" value="1"/>
</dbReference>
<dbReference type="EMBL" id="JBHSAP010000018">
    <property type="protein sequence ID" value="MFC4077744.1"/>
    <property type="molecule type" value="Genomic_DNA"/>
</dbReference>
<dbReference type="InterPro" id="IPR025158">
    <property type="entry name" value="Mg_chelat-rel_C"/>
</dbReference>